<organism evidence="3 4">
    <name type="scientific">Methylobacterium currus</name>
    <dbReference type="NCBI Taxonomy" id="2051553"/>
    <lineage>
        <taxon>Bacteria</taxon>
        <taxon>Pseudomonadati</taxon>
        <taxon>Pseudomonadota</taxon>
        <taxon>Alphaproteobacteria</taxon>
        <taxon>Hyphomicrobiales</taxon>
        <taxon>Methylobacteriaceae</taxon>
        <taxon>Methylobacterium</taxon>
    </lineage>
</organism>
<dbReference type="AlphaFoldDB" id="A0A2R4WTI1"/>
<evidence type="ECO:0000259" key="2">
    <source>
        <dbReference type="Pfam" id="PF13356"/>
    </source>
</evidence>
<accession>A0A2R4WTI1</accession>
<dbReference type="InterPro" id="IPR038488">
    <property type="entry name" value="Integrase_DNA-bd_sf"/>
</dbReference>
<evidence type="ECO:0000256" key="1">
    <source>
        <dbReference type="SAM" id="MobiDB-lite"/>
    </source>
</evidence>
<keyword evidence="4" id="KW-1185">Reference proteome</keyword>
<dbReference type="KEGG" id="mee:DA075_13160"/>
<name>A0A2R4WTI1_9HYPH</name>
<protein>
    <submittedName>
        <fullName evidence="3">DUF4102 domain-containing protein</fullName>
    </submittedName>
</protein>
<sequence>MAREIDKLSARAVATPTKPGRHSDGGGLYLIVDPSGAKRWLFIYRRDGKQKEMGLGGLMSVSLAEAHR</sequence>
<dbReference type="Pfam" id="PF13356">
    <property type="entry name" value="Arm-DNA-bind_3"/>
    <property type="match status" value="1"/>
</dbReference>
<dbReference type="Proteomes" id="UP000244755">
    <property type="component" value="Chromosome 1"/>
</dbReference>
<reference evidence="3 4" key="1">
    <citation type="submission" date="2018-04" db="EMBL/GenBank/DDBJ databases">
        <title>Methylobacterium sp. PR1016A genome.</title>
        <authorList>
            <person name="Park W."/>
        </authorList>
    </citation>
    <scope>NUCLEOTIDE SEQUENCE [LARGE SCALE GENOMIC DNA]</scope>
    <source>
        <strain evidence="3 4">PR1016A</strain>
    </source>
</reference>
<evidence type="ECO:0000313" key="4">
    <source>
        <dbReference type="Proteomes" id="UP000244755"/>
    </source>
</evidence>
<evidence type="ECO:0000313" key="3">
    <source>
        <dbReference type="EMBL" id="AWB24861.1"/>
    </source>
</evidence>
<feature type="domain" description="Integrase DNA-binding" evidence="2">
    <location>
        <begin position="8"/>
        <end position="67"/>
    </location>
</feature>
<dbReference type="InterPro" id="IPR025166">
    <property type="entry name" value="Integrase_DNA_bind_dom"/>
</dbReference>
<feature type="region of interest" description="Disordered" evidence="1">
    <location>
        <begin position="1"/>
        <end position="26"/>
    </location>
</feature>
<gene>
    <name evidence="3" type="ORF">DA075_13160</name>
</gene>
<dbReference type="EMBL" id="CP028843">
    <property type="protein sequence ID" value="AWB24861.1"/>
    <property type="molecule type" value="Genomic_DNA"/>
</dbReference>
<dbReference type="Gene3D" id="3.30.160.390">
    <property type="entry name" value="Integrase, DNA-binding domain"/>
    <property type="match status" value="1"/>
</dbReference>
<dbReference type="OrthoDB" id="9795573at2"/>
<proteinExistence type="predicted"/>